<comment type="caution">
    <text evidence="2">The sequence shown here is derived from an EMBL/GenBank/DDBJ whole genome shotgun (WGS) entry which is preliminary data.</text>
</comment>
<gene>
    <name evidence="2" type="ORF">ZHD862_LOCUS30944</name>
</gene>
<dbReference type="AlphaFoldDB" id="A0A815I337"/>
<name>A0A815I337_9BILA</name>
<reference evidence="2" key="1">
    <citation type="submission" date="2021-02" db="EMBL/GenBank/DDBJ databases">
        <authorList>
            <person name="Nowell W R."/>
        </authorList>
    </citation>
    <scope>NUCLEOTIDE SEQUENCE</scope>
</reference>
<protein>
    <submittedName>
        <fullName evidence="2">Uncharacterized protein</fullName>
    </submittedName>
</protein>
<evidence type="ECO:0000256" key="1">
    <source>
        <dbReference type="SAM" id="Phobius"/>
    </source>
</evidence>
<keyword evidence="1" id="KW-0812">Transmembrane</keyword>
<feature type="transmembrane region" description="Helical" evidence="1">
    <location>
        <begin position="72"/>
        <end position="94"/>
    </location>
</feature>
<dbReference type="Proteomes" id="UP000663864">
    <property type="component" value="Unassembled WGS sequence"/>
</dbReference>
<proteinExistence type="predicted"/>
<sequence length="434" mass="47649">MRTSTEVVPVSQGFSPIRSQYSLVDERQVQPIQQRTYQAWMTDTSQEPFISTSTIIETKSGSFKKYVTTKCIMSLLIGFIICGIPLAVMSALYAQKKTSSSSSSDSSSSSVSLPSQCTSYIANSDSTRLTTYTSCINCFSDTSGTFTTGWYRFMNTGTRLATTPPSYGSCGVSYPAWYNGTFPSTAGSSVTGTVCVQWSGNLCHSSYITTISVTNCNGYYVFYLIPMTTTGRRITSWDTSDPPKSLDSSQLMRNAPSLSMSQHNSLVPYSQYNAQVRSQNSIDQRQMQQIQYQTKLSRSSKPNSTDIETGSKFSIESISINHILGFILGLIITAVPLGVIVTFYTLLSGTQLITYPVSTSYCSTNTPGWWNGTHPSTIGATTSGTLCVSYSGYLCNPSYSISPILATNCSGYYAYYLQTLSCYCCWIYPRYCTI</sequence>
<keyword evidence="1" id="KW-0472">Membrane</keyword>
<evidence type="ECO:0000313" key="2">
    <source>
        <dbReference type="EMBL" id="CAF1358438.1"/>
    </source>
</evidence>
<evidence type="ECO:0000313" key="3">
    <source>
        <dbReference type="Proteomes" id="UP000663864"/>
    </source>
</evidence>
<feature type="transmembrane region" description="Helical" evidence="1">
    <location>
        <begin position="323"/>
        <end position="347"/>
    </location>
</feature>
<dbReference type="EMBL" id="CAJNOT010003009">
    <property type="protein sequence ID" value="CAF1358438.1"/>
    <property type="molecule type" value="Genomic_DNA"/>
</dbReference>
<accession>A0A815I337</accession>
<organism evidence="2 3">
    <name type="scientific">Rotaria sordida</name>
    <dbReference type="NCBI Taxonomy" id="392033"/>
    <lineage>
        <taxon>Eukaryota</taxon>
        <taxon>Metazoa</taxon>
        <taxon>Spiralia</taxon>
        <taxon>Gnathifera</taxon>
        <taxon>Rotifera</taxon>
        <taxon>Eurotatoria</taxon>
        <taxon>Bdelloidea</taxon>
        <taxon>Philodinida</taxon>
        <taxon>Philodinidae</taxon>
        <taxon>Rotaria</taxon>
    </lineage>
</organism>
<keyword evidence="1" id="KW-1133">Transmembrane helix</keyword>